<dbReference type="SUPFAM" id="SSF53474">
    <property type="entry name" value="alpha/beta-Hydrolases"/>
    <property type="match status" value="1"/>
</dbReference>
<dbReference type="Gene3D" id="3.10.129.110">
    <property type="entry name" value="Polyketide synthase dehydratase"/>
    <property type="match status" value="1"/>
</dbReference>
<dbReference type="InterPro" id="IPR029058">
    <property type="entry name" value="AB_hydrolase_fold"/>
</dbReference>
<evidence type="ECO:0000256" key="14">
    <source>
        <dbReference type="ARBA" id="ARBA00023394"/>
    </source>
</evidence>
<comment type="catalytic activity">
    <reaction evidence="28">
        <text>(2E)-hexenoyl-[ACP] + NADPH + H(+) = hexanoyl-[ACP] + NADP(+)</text>
        <dbReference type="Rhea" id="RHEA:41832"/>
        <dbReference type="Rhea" id="RHEA-COMP:9631"/>
        <dbReference type="Rhea" id="RHEA-COMP:9632"/>
        <dbReference type="ChEBI" id="CHEBI:15378"/>
        <dbReference type="ChEBI" id="CHEBI:57783"/>
        <dbReference type="ChEBI" id="CHEBI:58349"/>
        <dbReference type="ChEBI" id="CHEBI:78458"/>
        <dbReference type="ChEBI" id="CHEBI:78459"/>
    </reaction>
    <physiologicalReaction direction="left-to-right" evidence="28">
        <dbReference type="Rhea" id="RHEA:41833"/>
    </physiologicalReaction>
</comment>
<comment type="catalytic activity">
    <reaction evidence="25">
        <text>(2E)-butenoyl-[ACP] + NADPH + H(+) = butanoyl-[ACP] + NADP(+)</text>
        <dbReference type="Rhea" id="RHEA:41812"/>
        <dbReference type="Rhea" id="RHEA-COMP:9627"/>
        <dbReference type="Rhea" id="RHEA-COMP:9628"/>
        <dbReference type="ChEBI" id="CHEBI:15378"/>
        <dbReference type="ChEBI" id="CHEBI:57783"/>
        <dbReference type="ChEBI" id="CHEBI:58349"/>
        <dbReference type="ChEBI" id="CHEBI:78453"/>
        <dbReference type="ChEBI" id="CHEBI:78454"/>
    </reaction>
    <physiologicalReaction direction="left-to-right" evidence="25">
        <dbReference type="Rhea" id="RHEA:41813"/>
    </physiologicalReaction>
</comment>
<dbReference type="CDD" id="cd00833">
    <property type="entry name" value="PKS"/>
    <property type="match status" value="1"/>
</dbReference>
<dbReference type="InterPro" id="IPR020841">
    <property type="entry name" value="PKS_Beta-ketoAc_synthase_dom"/>
</dbReference>
<evidence type="ECO:0000256" key="24">
    <source>
        <dbReference type="ARBA" id="ARBA00047451"/>
    </source>
</evidence>
<comment type="catalytic activity">
    <reaction evidence="47">
        <text>butanoyl-[ACP] + malonyl-[ACP] + H(+) = 3-oxohexanoyl-[ACP] + holo-[ACP] + CO2</text>
        <dbReference type="Rhea" id="RHEA:41820"/>
        <dbReference type="Rhea" id="RHEA-COMP:9623"/>
        <dbReference type="Rhea" id="RHEA-COMP:9628"/>
        <dbReference type="Rhea" id="RHEA-COMP:9629"/>
        <dbReference type="Rhea" id="RHEA-COMP:9685"/>
        <dbReference type="ChEBI" id="CHEBI:15378"/>
        <dbReference type="ChEBI" id="CHEBI:16526"/>
        <dbReference type="ChEBI" id="CHEBI:64479"/>
        <dbReference type="ChEBI" id="CHEBI:78449"/>
        <dbReference type="ChEBI" id="CHEBI:78454"/>
        <dbReference type="ChEBI" id="CHEBI:78456"/>
    </reaction>
    <physiologicalReaction direction="left-to-right" evidence="47">
        <dbReference type="Rhea" id="RHEA:41821"/>
    </physiologicalReaction>
</comment>
<dbReference type="InterPro" id="IPR014030">
    <property type="entry name" value="Ketoacyl_synth_N"/>
</dbReference>
<comment type="catalytic activity">
    <reaction evidence="36">
        <text>3-oxohexanoyl-[ACP] + NADPH + H(+) = (3R)-hydroxyhexanoyl-[ACP] + NADP(+)</text>
        <dbReference type="Rhea" id="RHEA:41824"/>
        <dbReference type="Rhea" id="RHEA-COMP:9629"/>
        <dbReference type="Rhea" id="RHEA-COMP:9630"/>
        <dbReference type="ChEBI" id="CHEBI:15378"/>
        <dbReference type="ChEBI" id="CHEBI:57783"/>
        <dbReference type="ChEBI" id="CHEBI:58349"/>
        <dbReference type="ChEBI" id="CHEBI:78456"/>
        <dbReference type="ChEBI" id="CHEBI:78457"/>
    </reaction>
    <physiologicalReaction direction="left-to-right" evidence="36">
        <dbReference type="Rhea" id="RHEA:41825"/>
    </physiologicalReaction>
</comment>
<comment type="catalytic activity">
    <reaction evidence="18">
        <text>(3R)-hydroxybutanoyl-[ACP] = (2E)-butenoyl-[ACP] + H2O</text>
        <dbReference type="Rhea" id="RHEA:41808"/>
        <dbReference type="Rhea" id="RHEA-COMP:9626"/>
        <dbReference type="Rhea" id="RHEA-COMP:9627"/>
        <dbReference type="ChEBI" id="CHEBI:15377"/>
        <dbReference type="ChEBI" id="CHEBI:78451"/>
        <dbReference type="ChEBI" id="CHEBI:78453"/>
    </reaction>
    <physiologicalReaction direction="left-to-right" evidence="18">
        <dbReference type="Rhea" id="RHEA:41809"/>
    </physiologicalReaction>
</comment>
<evidence type="ECO:0000256" key="39">
    <source>
        <dbReference type="ARBA" id="ARBA00048704"/>
    </source>
</evidence>
<evidence type="ECO:0000256" key="45">
    <source>
        <dbReference type="ARBA" id="ARBA00049414"/>
    </source>
</evidence>
<evidence type="ECO:0000256" key="35">
    <source>
        <dbReference type="ARBA" id="ARBA00048506"/>
    </source>
</evidence>
<dbReference type="InterPro" id="IPR036736">
    <property type="entry name" value="ACP-like_sf"/>
</dbReference>
<sequence length="2318" mass="259638">MQEERDSSNNKKPLEQKDYNHIQGKLIANPPPGEEVVISGLAGTFPNSNDVYHFQYNLFNKINMVLPNRRWDYSHPEIPRCSGTLPECSKYDAGFFGVHSSQAEAQDTMGRILLEKVVEAIFDAGLTLADFEGTNTGVYVGTCFSESEKSIFHDNIGPKPKYGFTGCTRSSMAHRISYFLRLKGPAYIADTACSSSLFALEGAFRDLRLGVVDTAIVCGANVCFHPFVSLQFARLGVLSLDGSCKVFDKSGNGYARSEAIGAIILQKANVAKRKYSDVVYVKTNCDGFKEAGITYPSGEAQCQLLTEFYKDSGVDPASLSFLEAHGTGTFVGDPEECSGVDEVLAKCRTEPLLIGSVKSNIGHSEPASGICSITKCIIGMETGYIPPNIHFTEPRDTIHGIIEGRMKVVTEKMPFQDKRGLIGINSFGFGGGNCHVLLNSNKKEKVNNGLPDDNIPRVICISGRIEESITALLDEVKNNGLDAEYIRLLHDVFRKNISNHIYRGFSILTKTEEICRFYNLFSGSKTPLYFAFGELSEWYKLGKDLMEISVFSATIQKAQRLLLSKGINIIDSIFGKTESKTKYQALGSILVQIGLIDIFVALELQPTNYFGKSFGEILAAYFDGILTFKQTIDCAFAINDAIDKINEGAEKHRANNKIIDNKAESTVFSNFRAVFKSADYATTKKELLTNLSNILDKPKSHNIDKDKEKFGSAEYFVNALTENFPAKFEYVESNSIVLSFGAVPTIDLQLDDVKVIQIGSSKDNLLSFLKILGNLYVNGYNPQLAKLYPEVKFPVSRGTRMISPFIKWNHDRDWFTPSYNLQATTSAQHTARKIKIQISDQQWAFTQGHVIDGRNLFPATGYLYLVWETLSIIEEIPMTIKHVVFEDCKFLRATTLSKKGHLVFYIIINRYSGHFEIVEGDSLVVSGKVFSRDNDDAPKCNVAETLNEKLEMNSKDVYKELRLRGYNYSGGFRSIQKCNTKGTQGLIKWDDNWITFMDNMLQLRILQTDTRLLYVPTYISQLVLPAKHHLELINSNYIKKQIEPLLPVSCNEYTGEIRCGNLVIRGLMASSIGRRKDLGIPVLESYQFIPNITKLELEDSIRVNMQIFLENALARKVKVIELVDSFSKDDTLLIPLIQSAFEDQPLITPMCKILTKTPIETTIQIEDKPLSTEADCNIIIGSELFSRPEVLKVAFGSLKDHGFVVSREPLNFTAAATTDTADFSTITVHTTPLETLVLLKKNTKTRELTTIHIPSTYDFKWVESLKDIIKLKKSDNVLVYSQNDPITGTLGLVNCLRREPESTFVKGLIVFDQAEDFDKEIPFYKEQLSKNMAINIWKNGTWGTYRHLLLKQLKTIESEHCYVNSTLRGDLSSLKWIESTLRTDMEVPIEKELVYINYATINFRDVMTASGKINADVITQDRLEQECVQGFEFSGYDQTGHRVMGMVTKGALSSLILADKYLLFRIPDSLTLEEAATIPVVYGTVIYGMIMRGRLQRHESVLIHSGTGGVGQAAIRLALHYNCTVFTTVGTKEKKEFLLKTFPQIKESNIGNSRDLSFEKMVIKETQGRGVDMVLNSLADKKLIASVRCLARGGRFIEIGKFDLASNNELSLHLLNKEASFHGVMLDSLITCTPEVKTGITTILTSNIGTFVQPLKTNVFGYNQIEDAFRFMSTGKHIGKVLIKVRDDEQNSAKRIQKFTGIPRYFCYPNKTYIIIGGLGGFGLELTDWLILRGAQNLVLTSRKGISTGYQQKRFKIWESYGINIQISKDDIGTESGCRKLLEDANQIGEVHAIFNLAVVLADAVFENQTDASYKTSFLPKAIATAHLDKLSRKLCPNLKDFVIFSSVTCGRGNAGQTNYGMSNSVMERICEKRKKEGYPALAIQWGAIGDVGLVAELQEEHVELEIGGTLQQKISSCLNVLNNFLRQKEATIVSSIVVAEKRGGLDSCDNIVDTVINILGLVNPKAVSHHATLPELGMDSMTGVEIKQTLEREFEIFLTPKDMKTMTLAKLKDMQEQKLLSSDETDHSNSYQIVLEDIGDEEDIKLIEVHLNPQLKSNNTSKILLFPGIEGFAKKFSRLVPYLDAPAISFQFWENPELQTIQEMAQLLLPKVERHIKPNERFNIVLYSMGSLIGLEIVHLLEAKGHIGHVTIIDGGTVLMKKLALKWMQDSDRVFETALIIHLLTIYLPSEKFAEYQEPLLKANSWEDRLELVREMVTKKLNIEKLDLQKTLTIGLYNRAKAISSYTPSYDKLKSTIKLFKPSVSLINDIEEDYGLSKISESEVKVEVFEGNHGSILASQLVGEAINSINRELRVKK</sequence>
<evidence type="ECO:0000256" key="31">
    <source>
        <dbReference type="ARBA" id="ARBA00048051"/>
    </source>
</evidence>
<evidence type="ECO:0000256" key="26">
    <source>
        <dbReference type="ARBA" id="ARBA00047578"/>
    </source>
</evidence>
<evidence type="ECO:0000256" key="46">
    <source>
        <dbReference type="ARBA" id="ARBA00049422"/>
    </source>
</evidence>
<comment type="catalytic activity">
    <reaction evidence="11">
        <text>(3R)-hydroxydodecanoyl-[ACP] = (2E)-dodecenoyl-[ACP] + H2O</text>
        <dbReference type="Rhea" id="RHEA:41876"/>
        <dbReference type="Rhea" id="RHEA-COMP:9642"/>
        <dbReference type="Rhea" id="RHEA-COMP:9643"/>
        <dbReference type="ChEBI" id="CHEBI:15377"/>
        <dbReference type="ChEBI" id="CHEBI:78470"/>
        <dbReference type="ChEBI" id="CHEBI:78472"/>
    </reaction>
    <physiologicalReaction direction="left-to-right" evidence="11">
        <dbReference type="Rhea" id="RHEA:41877"/>
    </physiologicalReaction>
</comment>
<dbReference type="Gene3D" id="3.90.180.10">
    <property type="entry name" value="Medium-chain alcohol dehydrogenases, catalytic domain"/>
    <property type="match status" value="1"/>
</dbReference>
<dbReference type="FunFam" id="3.40.50.720:FF:000209">
    <property type="entry name" value="Polyketide synthase Pks12"/>
    <property type="match status" value="1"/>
</dbReference>
<dbReference type="InterPro" id="IPR057326">
    <property type="entry name" value="KR_dom"/>
</dbReference>
<gene>
    <name evidence="53" type="ORF">PSYICH_LOCUS366</name>
</gene>
<evidence type="ECO:0000256" key="7">
    <source>
        <dbReference type="ARBA" id="ARBA00022898"/>
    </source>
</evidence>
<dbReference type="SUPFAM" id="SSF47336">
    <property type="entry name" value="ACP-like"/>
    <property type="match status" value="1"/>
</dbReference>
<dbReference type="InterPro" id="IPR001227">
    <property type="entry name" value="Ac_transferase_dom_sf"/>
</dbReference>
<evidence type="ECO:0000256" key="43">
    <source>
        <dbReference type="ARBA" id="ARBA00049171"/>
    </source>
</evidence>
<evidence type="ECO:0000256" key="27">
    <source>
        <dbReference type="ARBA" id="ARBA00047810"/>
    </source>
</evidence>
<feature type="region of interest" description="C-terminal hotdog fold" evidence="50">
    <location>
        <begin position="949"/>
        <end position="1078"/>
    </location>
</feature>
<keyword evidence="6" id="KW-0521">NADP</keyword>
<dbReference type="Gene3D" id="3.40.50.720">
    <property type="entry name" value="NAD(P)-binding Rossmann-like Domain"/>
    <property type="match status" value="1"/>
</dbReference>
<comment type="catalytic activity">
    <reaction evidence="40">
        <text>3-oxotetradecanoyl-[ACP] + NADPH + H(+) = (3R)-hydroxytetradecanoyl-[ACP] + NADP(+)</text>
        <dbReference type="Rhea" id="RHEA:41888"/>
        <dbReference type="Rhea" id="RHEA-COMP:9645"/>
        <dbReference type="Rhea" id="RHEA-COMP:9646"/>
        <dbReference type="ChEBI" id="CHEBI:15378"/>
        <dbReference type="ChEBI" id="CHEBI:57783"/>
        <dbReference type="ChEBI" id="CHEBI:58349"/>
        <dbReference type="ChEBI" id="CHEBI:78473"/>
        <dbReference type="ChEBI" id="CHEBI:78474"/>
    </reaction>
    <physiologicalReaction direction="left-to-right" evidence="40">
        <dbReference type="Rhea" id="RHEA:41889"/>
    </physiologicalReaction>
</comment>
<evidence type="ECO:0000256" key="13">
    <source>
        <dbReference type="ARBA" id="ARBA00023388"/>
    </source>
</evidence>
<evidence type="ECO:0000256" key="25">
    <source>
        <dbReference type="ARBA" id="ARBA00047500"/>
    </source>
</evidence>
<evidence type="ECO:0000256" key="28">
    <source>
        <dbReference type="ARBA" id="ARBA00047897"/>
    </source>
</evidence>
<evidence type="ECO:0000256" key="11">
    <source>
        <dbReference type="ARBA" id="ARBA00023351"/>
    </source>
</evidence>
<dbReference type="GO" id="GO:0004313">
    <property type="term" value="F:[acyl-carrier-protein] S-acetyltransferase activity"/>
    <property type="evidence" value="ECO:0007669"/>
    <property type="project" value="UniProtKB-EC"/>
</dbReference>
<dbReference type="SMART" id="SM00829">
    <property type="entry name" value="PKS_ER"/>
    <property type="match status" value="1"/>
</dbReference>
<comment type="catalytic activity">
    <reaction evidence="44">
        <text>3-oxododecanoyl-[ACP] + NADPH + H(+) = (3R)-hydroxydodecanoyl-[ACP] + NADP(+)</text>
        <dbReference type="Rhea" id="RHEA:41872"/>
        <dbReference type="Rhea" id="RHEA-COMP:9641"/>
        <dbReference type="Rhea" id="RHEA-COMP:9642"/>
        <dbReference type="ChEBI" id="CHEBI:15378"/>
        <dbReference type="ChEBI" id="CHEBI:57783"/>
        <dbReference type="ChEBI" id="CHEBI:58349"/>
        <dbReference type="ChEBI" id="CHEBI:78469"/>
        <dbReference type="ChEBI" id="CHEBI:78470"/>
    </reaction>
    <physiologicalReaction direction="left-to-right" evidence="44">
        <dbReference type="Rhea" id="RHEA:41873"/>
    </physiologicalReaction>
</comment>
<dbReference type="Pfam" id="PF00109">
    <property type="entry name" value="ketoacyl-synt"/>
    <property type="match status" value="1"/>
</dbReference>
<feature type="domain" description="PKS/mFAS DH" evidence="52">
    <location>
        <begin position="816"/>
        <end position="1078"/>
    </location>
</feature>
<evidence type="ECO:0000256" key="15">
    <source>
        <dbReference type="ARBA" id="ARBA00023398"/>
    </source>
</evidence>
<dbReference type="InterPro" id="IPR011032">
    <property type="entry name" value="GroES-like_sf"/>
</dbReference>
<dbReference type="GO" id="GO:0006633">
    <property type="term" value="P:fatty acid biosynthetic process"/>
    <property type="evidence" value="ECO:0007669"/>
    <property type="project" value="InterPro"/>
</dbReference>
<evidence type="ECO:0000256" key="18">
    <source>
        <dbReference type="ARBA" id="ARBA00023402"/>
    </source>
</evidence>
<evidence type="ECO:0000313" key="54">
    <source>
        <dbReference type="Proteomes" id="UP001153636"/>
    </source>
</evidence>
<evidence type="ECO:0000256" key="33">
    <source>
        <dbReference type="ARBA" id="ARBA00048289"/>
    </source>
</evidence>
<comment type="catalytic activity">
    <reaction evidence="27">
        <text>(2E)-hexadecenoyl-[ACP] + NADPH + H(+) = hexadecanoyl-[ACP] + NADP(+)</text>
        <dbReference type="Rhea" id="RHEA:41912"/>
        <dbReference type="Rhea" id="RHEA-COMP:9651"/>
        <dbReference type="Rhea" id="RHEA-COMP:9652"/>
        <dbReference type="ChEBI" id="CHEBI:15378"/>
        <dbReference type="ChEBI" id="CHEBI:57783"/>
        <dbReference type="ChEBI" id="CHEBI:58349"/>
        <dbReference type="ChEBI" id="CHEBI:78481"/>
        <dbReference type="ChEBI" id="CHEBI:78483"/>
    </reaction>
    <physiologicalReaction direction="left-to-right" evidence="27">
        <dbReference type="Rhea" id="RHEA:41913"/>
    </physiologicalReaction>
</comment>
<dbReference type="Pfam" id="PF00107">
    <property type="entry name" value="ADH_zinc_N"/>
    <property type="match status" value="1"/>
</dbReference>
<keyword evidence="2" id="KW-0596">Phosphopantetheine</keyword>
<feature type="active site" description="Proton donor; for dehydratase activity" evidence="50">
    <location>
        <position position="998"/>
    </location>
</feature>
<comment type="catalytic activity">
    <reaction evidence="17">
        <text>(3R)-hydroxyhexadecanoyl-[ACP] = (2E)-hexadecenoyl-[ACP] + H2O</text>
        <dbReference type="Rhea" id="RHEA:41908"/>
        <dbReference type="Rhea" id="RHEA-COMP:9650"/>
        <dbReference type="Rhea" id="RHEA-COMP:9651"/>
        <dbReference type="ChEBI" id="CHEBI:15377"/>
        <dbReference type="ChEBI" id="CHEBI:78480"/>
        <dbReference type="ChEBI" id="CHEBI:78481"/>
    </reaction>
    <physiologicalReaction direction="left-to-right" evidence="17">
        <dbReference type="Rhea" id="RHEA:41909"/>
    </physiologicalReaction>
</comment>
<dbReference type="InterPro" id="IPR042104">
    <property type="entry name" value="PKS_dehydratase_sf"/>
</dbReference>
<evidence type="ECO:0000256" key="5">
    <source>
        <dbReference type="ARBA" id="ARBA00022799"/>
    </source>
</evidence>
<comment type="catalytic activity">
    <reaction evidence="45">
        <text>3-oxohexadecanoyl-[ACP] + NADPH + H(+) = (3R)-hydroxyhexadecanoyl-[ACP] + NADP(+)</text>
        <dbReference type="Rhea" id="RHEA:41904"/>
        <dbReference type="Rhea" id="RHEA-COMP:9649"/>
        <dbReference type="Rhea" id="RHEA-COMP:9650"/>
        <dbReference type="ChEBI" id="CHEBI:15378"/>
        <dbReference type="ChEBI" id="CHEBI:57783"/>
        <dbReference type="ChEBI" id="CHEBI:58349"/>
        <dbReference type="ChEBI" id="CHEBI:78478"/>
        <dbReference type="ChEBI" id="CHEBI:78480"/>
    </reaction>
    <physiologicalReaction direction="left-to-right" evidence="45">
        <dbReference type="Rhea" id="RHEA:41905"/>
    </physiologicalReaction>
</comment>
<protein>
    <submittedName>
        <fullName evidence="53">Uncharacterized protein</fullName>
    </submittedName>
</protein>
<comment type="catalytic activity">
    <reaction evidence="10">
        <text>(3R)-hydroxyoctanoyl-[ACP] = (2E)-octenoyl-[ACP] + H2O</text>
        <dbReference type="Rhea" id="RHEA:41844"/>
        <dbReference type="Rhea" id="RHEA-COMP:9634"/>
        <dbReference type="Rhea" id="RHEA-COMP:9635"/>
        <dbReference type="ChEBI" id="CHEBI:15377"/>
        <dbReference type="ChEBI" id="CHEBI:78461"/>
        <dbReference type="ChEBI" id="CHEBI:78462"/>
    </reaction>
    <physiologicalReaction direction="left-to-right" evidence="10">
        <dbReference type="Rhea" id="RHEA:41845"/>
    </physiologicalReaction>
</comment>
<dbReference type="Gene3D" id="1.10.1200.10">
    <property type="entry name" value="ACP-like"/>
    <property type="match status" value="1"/>
</dbReference>
<evidence type="ECO:0000256" key="4">
    <source>
        <dbReference type="ARBA" id="ARBA00022679"/>
    </source>
</evidence>
<dbReference type="Pfam" id="PF21149">
    <property type="entry name" value="FAS_pseudo-KR"/>
    <property type="match status" value="1"/>
</dbReference>
<dbReference type="InterPro" id="IPR032821">
    <property type="entry name" value="PKS_assoc"/>
</dbReference>
<dbReference type="SUPFAM" id="SSF52151">
    <property type="entry name" value="FabD/lysophospholipase-like"/>
    <property type="match status" value="1"/>
</dbReference>
<dbReference type="GO" id="GO:0004315">
    <property type="term" value="F:3-oxoacyl-[acyl-carrier-protein] synthase activity"/>
    <property type="evidence" value="ECO:0007669"/>
    <property type="project" value="UniProtKB-EC"/>
</dbReference>
<evidence type="ECO:0000256" key="36">
    <source>
        <dbReference type="ARBA" id="ARBA00048571"/>
    </source>
</evidence>
<comment type="pathway">
    <text evidence="1">Lipid metabolism.</text>
</comment>
<comment type="catalytic activity">
    <reaction evidence="23">
        <text>3-oxodecanoyl-[ACP] + NADPH + H(+) = (3R)-hydroxydecanoyl-[ACP] + NADP(+)</text>
        <dbReference type="Rhea" id="RHEA:41856"/>
        <dbReference type="Rhea" id="RHEA-COMP:9637"/>
        <dbReference type="Rhea" id="RHEA-COMP:9638"/>
        <dbReference type="ChEBI" id="CHEBI:15378"/>
        <dbReference type="ChEBI" id="CHEBI:57783"/>
        <dbReference type="ChEBI" id="CHEBI:58349"/>
        <dbReference type="ChEBI" id="CHEBI:78464"/>
        <dbReference type="ChEBI" id="CHEBI:78466"/>
    </reaction>
    <physiologicalReaction direction="left-to-right" evidence="23">
        <dbReference type="Rhea" id="RHEA:41857"/>
    </physiologicalReaction>
</comment>
<organism evidence="53 54">
    <name type="scientific">Psylliodes chrysocephalus</name>
    <dbReference type="NCBI Taxonomy" id="3402493"/>
    <lineage>
        <taxon>Eukaryota</taxon>
        <taxon>Metazoa</taxon>
        <taxon>Ecdysozoa</taxon>
        <taxon>Arthropoda</taxon>
        <taxon>Hexapoda</taxon>
        <taxon>Insecta</taxon>
        <taxon>Pterygota</taxon>
        <taxon>Neoptera</taxon>
        <taxon>Endopterygota</taxon>
        <taxon>Coleoptera</taxon>
        <taxon>Polyphaga</taxon>
        <taxon>Cucujiformia</taxon>
        <taxon>Chrysomeloidea</taxon>
        <taxon>Chrysomelidae</taxon>
        <taxon>Galerucinae</taxon>
        <taxon>Alticini</taxon>
        <taxon>Psylliodes</taxon>
    </lineage>
</organism>
<evidence type="ECO:0000256" key="37">
    <source>
        <dbReference type="ARBA" id="ARBA00048650"/>
    </source>
</evidence>
<evidence type="ECO:0000256" key="34">
    <source>
        <dbReference type="ARBA" id="ARBA00048420"/>
    </source>
</evidence>
<evidence type="ECO:0000256" key="3">
    <source>
        <dbReference type="ARBA" id="ARBA00022553"/>
    </source>
</evidence>
<dbReference type="OrthoDB" id="329835at2759"/>
<dbReference type="InterPro" id="IPR050091">
    <property type="entry name" value="PKS_NRPS_Biosynth_Enz"/>
</dbReference>
<comment type="catalytic activity">
    <reaction evidence="26">
        <text>dodecanoyl-[ACP] + malonyl-[ACP] + H(+) = 3-oxotetradecanoyl-[ACP] + holo-[ACP] + CO2</text>
        <dbReference type="Rhea" id="RHEA:41884"/>
        <dbReference type="Rhea" id="RHEA-COMP:9623"/>
        <dbReference type="Rhea" id="RHEA-COMP:9644"/>
        <dbReference type="Rhea" id="RHEA-COMP:9645"/>
        <dbReference type="Rhea" id="RHEA-COMP:9685"/>
        <dbReference type="ChEBI" id="CHEBI:15378"/>
        <dbReference type="ChEBI" id="CHEBI:16526"/>
        <dbReference type="ChEBI" id="CHEBI:64479"/>
        <dbReference type="ChEBI" id="CHEBI:65264"/>
        <dbReference type="ChEBI" id="CHEBI:78449"/>
        <dbReference type="ChEBI" id="CHEBI:78473"/>
    </reaction>
    <physiologicalReaction direction="left-to-right" evidence="26">
        <dbReference type="Rhea" id="RHEA:41885"/>
    </physiologicalReaction>
</comment>
<dbReference type="InterPro" id="IPR014031">
    <property type="entry name" value="Ketoacyl_synth_C"/>
</dbReference>
<comment type="catalytic activity">
    <reaction evidence="30">
        <text>acetyl-[ACP] + malonyl-[ACP] + H(+) = 3-oxobutanoyl-[ACP] + holo-[ACP] + CO2</text>
        <dbReference type="Rhea" id="RHEA:41800"/>
        <dbReference type="Rhea" id="RHEA-COMP:9621"/>
        <dbReference type="Rhea" id="RHEA-COMP:9623"/>
        <dbReference type="Rhea" id="RHEA-COMP:9625"/>
        <dbReference type="Rhea" id="RHEA-COMP:9685"/>
        <dbReference type="ChEBI" id="CHEBI:15378"/>
        <dbReference type="ChEBI" id="CHEBI:16526"/>
        <dbReference type="ChEBI" id="CHEBI:64479"/>
        <dbReference type="ChEBI" id="CHEBI:78446"/>
        <dbReference type="ChEBI" id="CHEBI:78449"/>
        <dbReference type="ChEBI" id="CHEBI:78450"/>
    </reaction>
    <physiologicalReaction direction="left-to-right" evidence="30">
        <dbReference type="Rhea" id="RHEA:41801"/>
    </physiologicalReaction>
</comment>
<dbReference type="InterPro" id="IPR049391">
    <property type="entry name" value="FAS_pseudo-KR"/>
</dbReference>
<dbReference type="SUPFAM" id="SSF53901">
    <property type="entry name" value="Thiolase-like"/>
    <property type="match status" value="1"/>
</dbReference>
<keyword evidence="7" id="KW-0663">Pyridoxal phosphate</keyword>
<dbReference type="Pfam" id="PF16197">
    <property type="entry name" value="KAsynt_C_assoc"/>
    <property type="match status" value="1"/>
</dbReference>
<keyword evidence="3" id="KW-0597">Phosphoprotein</keyword>
<dbReference type="InterPro" id="IPR009081">
    <property type="entry name" value="PP-bd_ACP"/>
</dbReference>
<evidence type="ECO:0000259" key="51">
    <source>
        <dbReference type="PROSITE" id="PS52004"/>
    </source>
</evidence>
<comment type="catalytic activity">
    <reaction evidence="14">
        <text>a (3R)-hydroxyacyl-[ACP] = a (2E)-enoyl-[ACP] + H2O</text>
        <dbReference type="Rhea" id="RHEA:13097"/>
        <dbReference type="Rhea" id="RHEA-COMP:9925"/>
        <dbReference type="Rhea" id="RHEA-COMP:9945"/>
        <dbReference type="ChEBI" id="CHEBI:15377"/>
        <dbReference type="ChEBI" id="CHEBI:78784"/>
        <dbReference type="ChEBI" id="CHEBI:78827"/>
        <dbReference type="EC" id="4.2.1.59"/>
    </reaction>
    <physiologicalReaction direction="left-to-right" evidence="14">
        <dbReference type="Rhea" id="RHEA:13098"/>
    </physiologicalReaction>
</comment>
<evidence type="ECO:0000256" key="49">
    <source>
        <dbReference type="ARBA" id="ARBA00049533"/>
    </source>
</evidence>
<comment type="catalytic activity">
    <reaction evidence="49">
        <text>octanoyl-[ACP] + malonyl-[ACP] + H(+) = 3-oxodecanoyl-[ACP] + holo-[ACP] + CO2</text>
        <dbReference type="Rhea" id="RHEA:41852"/>
        <dbReference type="Rhea" id="RHEA-COMP:9623"/>
        <dbReference type="Rhea" id="RHEA-COMP:9636"/>
        <dbReference type="Rhea" id="RHEA-COMP:9637"/>
        <dbReference type="Rhea" id="RHEA-COMP:9685"/>
        <dbReference type="ChEBI" id="CHEBI:15378"/>
        <dbReference type="ChEBI" id="CHEBI:16526"/>
        <dbReference type="ChEBI" id="CHEBI:64479"/>
        <dbReference type="ChEBI" id="CHEBI:78449"/>
        <dbReference type="ChEBI" id="CHEBI:78463"/>
        <dbReference type="ChEBI" id="CHEBI:78464"/>
    </reaction>
    <physiologicalReaction direction="left-to-right" evidence="49">
        <dbReference type="Rhea" id="RHEA:41853"/>
    </physiologicalReaction>
</comment>
<dbReference type="InterPro" id="IPR049900">
    <property type="entry name" value="PKS_mFAS_DH"/>
</dbReference>
<dbReference type="Pfam" id="PF00550">
    <property type="entry name" value="PP-binding"/>
    <property type="match status" value="1"/>
</dbReference>
<evidence type="ECO:0000256" key="32">
    <source>
        <dbReference type="ARBA" id="ARBA00048281"/>
    </source>
</evidence>
<dbReference type="PANTHER" id="PTHR43775">
    <property type="entry name" value="FATTY ACID SYNTHASE"/>
    <property type="match status" value="1"/>
</dbReference>
<dbReference type="GO" id="GO:0141148">
    <property type="term" value="F:enoyl-[acyl-carrier-protein] reductase (NADPH) activity"/>
    <property type="evidence" value="ECO:0007669"/>
    <property type="project" value="UniProtKB-EC"/>
</dbReference>
<dbReference type="SMART" id="SM00823">
    <property type="entry name" value="PKS_PP"/>
    <property type="match status" value="1"/>
</dbReference>
<dbReference type="Pfam" id="PF08659">
    <property type="entry name" value="KR"/>
    <property type="match status" value="1"/>
</dbReference>
<name>A0A9P0G6K5_9CUCU</name>
<keyword evidence="4" id="KW-0808">Transferase</keyword>
<evidence type="ECO:0000256" key="29">
    <source>
        <dbReference type="ARBA" id="ARBA00047953"/>
    </source>
</evidence>
<dbReference type="Gene3D" id="3.40.50.1820">
    <property type="entry name" value="alpha/beta hydrolase"/>
    <property type="match status" value="1"/>
</dbReference>
<dbReference type="SUPFAM" id="SSF50129">
    <property type="entry name" value="GroES-like"/>
    <property type="match status" value="1"/>
</dbReference>
<comment type="catalytic activity">
    <reaction evidence="29">
        <text>3-oxobutanoyl-[ACP] + NADPH + H(+) = (3R)-hydroxybutanoyl-[ACP] + NADP(+)</text>
        <dbReference type="Rhea" id="RHEA:41804"/>
        <dbReference type="Rhea" id="RHEA-COMP:9625"/>
        <dbReference type="Rhea" id="RHEA-COMP:9626"/>
        <dbReference type="ChEBI" id="CHEBI:15378"/>
        <dbReference type="ChEBI" id="CHEBI:57783"/>
        <dbReference type="ChEBI" id="CHEBI:58349"/>
        <dbReference type="ChEBI" id="CHEBI:78450"/>
        <dbReference type="ChEBI" id="CHEBI:78451"/>
    </reaction>
    <physiologicalReaction direction="left-to-right" evidence="29">
        <dbReference type="Rhea" id="RHEA:41805"/>
    </physiologicalReaction>
</comment>
<dbReference type="InterPro" id="IPR016039">
    <property type="entry name" value="Thiolase-like"/>
</dbReference>
<evidence type="ECO:0000256" key="1">
    <source>
        <dbReference type="ARBA" id="ARBA00005189"/>
    </source>
</evidence>
<dbReference type="CDD" id="cd08954">
    <property type="entry name" value="KR_1_FAS_SDR_x"/>
    <property type="match status" value="1"/>
</dbReference>
<dbReference type="Gene3D" id="3.40.47.10">
    <property type="match status" value="1"/>
</dbReference>
<evidence type="ECO:0000256" key="16">
    <source>
        <dbReference type="ARBA" id="ARBA00023399"/>
    </source>
</evidence>
<dbReference type="GO" id="GO:0004316">
    <property type="term" value="F:3-oxoacyl-[acyl-carrier-protein] reductase (NADPH) activity"/>
    <property type="evidence" value="ECO:0007669"/>
    <property type="project" value="UniProtKB-EC"/>
</dbReference>
<comment type="catalytic activity">
    <reaction evidence="34">
        <text>(2E)-octenoyl-[ACP] + NADPH + H(+) = octanoyl-[ACP] + NADP(+)</text>
        <dbReference type="Rhea" id="RHEA:41848"/>
        <dbReference type="Rhea" id="RHEA-COMP:9635"/>
        <dbReference type="Rhea" id="RHEA-COMP:9636"/>
        <dbReference type="ChEBI" id="CHEBI:15378"/>
        <dbReference type="ChEBI" id="CHEBI:57783"/>
        <dbReference type="ChEBI" id="CHEBI:58349"/>
        <dbReference type="ChEBI" id="CHEBI:78462"/>
        <dbReference type="ChEBI" id="CHEBI:78463"/>
    </reaction>
    <physiologicalReaction direction="left-to-right" evidence="34">
        <dbReference type="Rhea" id="RHEA:41849"/>
    </physiologicalReaction>
</comment>
<evidence type="ECO:0000256" key="6">
    <source>
        <dbReference type="ARBA" id="ARBA00022857"/>
    </source>
</evidence>
<feature type="domain" description="Ketosynthase family 3 (KS3)" evidence="51">
    <location>
        <begin position="33"/>
        <end position="440"/>
    </location>
</feature>
<comment type="catalytic activity">
    <reaction evidence="42">
        <text>decanoyl-[ACP] + malonyl-[ACP] + H(+) = 3-oxododecanoyl-[ACP] + holo-[ACP] + CO2</text>
        <dbReference type="Rhea" id="RHEA:41868"/>
        <dbReference type="Rhea" id="RHEA-COMP:9623"/>
        <dbReference type="Rhea" id="RHEA-COMP:9640"/>
        <dbReference type="Rhea" id="RHEA-COMP:9641"/>
        <dbReference type="Rhea" id="RHEA-COMP:9685"/>
        <dbReference type="ChEBI" id="CHEBI:15378"/>
        <dbReference type="ChEBI" id="CHEBI:16526"/>
        <dbReference type="ChEBI" id="CHEBI:64479"/>
        <dbReference type="ChEBI" id="CHEBI:78449"/>
        <dbReference type="ChEBI" id="CHEBI:78468"/>
        <dbReference type="ChEBI" id="CHEBI:78469"/>
    </reaction>
    <physiologicalReaction direction="left-to-right" evidence="42">
        <dbReference type="Rhea" id="RHEA:41869"/>
    </physiologicalReaction>
</comment>
<dbReference type="InterPro" id="IPR018201">
    <property type="entry name" value="Ketoacyl_synth_AS"/>
</dbReference>
<evidence type="ECO:0000256" key="40">
    <source>
        <dbReference type="ARBA" id="ARBA00048935"/>
    </source>
</evidence>
<dbReference type="InterPro" id="IPR020806">
    <property type="entry name" value="PKS_PP-bd"/>
</dbReference>
<comment type="function">
    <text evidence="19">Fatty acid synthetase is a multifunctional enzyme that catalyzes the de novo biosynthesis of long-chain saturated fatty acids starting from acetyl-CoA and malonyl-CoA in the presence of NADPH. This multifunctional protein contains 7 catalytic activities and a site for the binding of the prosthetic group 4'-phosphopantetheine of the acyl carrier protein ([ACP]) domain.</text>
</comment>
<dbReference type="SMART" id="SM00825">
    <property type="entry name" value="PKS_KS"/>
    <property type="match status" value="1"/>
</dbReference>
<evidence type="ECO:0000256" key="20">
    <source>
        <dbReference type="ARBA" id="ARBA00047300"/>
    </source>
</evidence>
<dbReference type="GO" id="GO:0019171">
    <property type="term" value="F:(3R)-hydroxyacyl-[acyl-carrier-protein] dehydratase activity"/>
    <property type="evidence" value="ECO:0007669"/>
    <property type="project" value="UniProtKB-EC"/>
</dbReference>
<comment type="catalytic activity">
    <reaction evidence="22">
        <text>a (3R)-hydroxyacyl-[ACP] + NADP(+) = a 3-oxoacyl-[ACP] + NADPH + H(+)</text>
        <dbReference type="Rhea" id="RHEA:17397"/>
        <dbReference type="Rhea" id="RHEA-COMP:9916"/>
        <dbReference type="Rhea" id="RHEA-COMP:9945"/>
        <dbReference type="ChEBI" id="CHEBI:15378"/>
        <dbReference type="ChEBI" id="CHEBI:57783"/>
        <dbReference type="ChEBI" id="CHEBI:58349"/>
        <dbReference type="ChEBI" id="CHEBI:78776"/>
        <dbReference type="ChEBI" id="CHEBI:78827"/>
        <dbReference type="EC" id="1.1.1.100"/>
    </reaction>
    <physiologicalReaction direction="right-to-left" evidence="22">
        <dbReference type="Rhea" id="RHEA:17399"/>
    </physiologicalReaction>
</comment>
<feature type="region of interest" description="N-terminal hotdog fold" evidence="50">
    <location>
        <begin position="816"/>
        <end position="937"/>
    </location>
</feature>
<dbReference type="Gene3D" id="3.30.70.3290">
    <property type="match status" value="2"/>
</dbReference>
<dbReference type="InterPro" id="IPR020843">
    <property type="entry name" value="ER"/>
</dbReference>
<evidence type="ECO:0000256" key="17">
    <source>
        <dbReference type="ARBA" id="ARBA00023401"/>
    </source>
</evidence>
<evidence type="ECO:0000256" key="22">
    <source>
        <dbReference type="ARBA" id="ARBA00047400"/>
    </source>
</evidence>
<feature type="active site" description="Proton acceptor; for dehydratase activity" evidence="50">
    <location>
        <position position="849"/>
    </location>
</feature>
<comment type="catalytic activity">
    <reaction evidence="39">
        <text>hexadecanoyl-[ACP] + H2O = hexadecanoate + holo-[ACP] + H(+)</text>
        <dbReference type="Rhea" id="RHEA:41932"/>
        <dbReference type="Rhea" id="RHEA-COMP:9652"/>
        <dbReference type="Rhea" id="RHEA-COMP:9685"/>
        <dbReference type="ChEBI" id="CHEBI:7896"/>
        <dbReference type="ChEBI" id="CHEBI:15377"/>
        <dbReference type="ChEBI" id="CHEBI:15378"/>
        <dbReference type="ChEBI" id="CHEBI:64479"/>
        <dbReference type="ChEBI" id="CHEBI:78483"/>
        <dbReference type="EC" id="3.1.2.14"/>
    </reaction>
    <physiologicalReaction direction="left-to-right" evidence="39">
        <dbReference type="Rhea" id="RHEA:41933"/>
    </physiologicalReaction>
</comment>
<evidence type="ECO:0000256" key="48">
    <source>
        <dbReference type="ARBA" id="ARBA00049521"/>
    </source>
</evidence>
<comment type="catalytic activity">
    <reaction evidence="15">
        <text>(3R)-hydroxytetradecanoyl-[ACP] = (2E)-tetradecenoyl-[ACP] + H2O</text>
        <dbReference type="Rhea" id="RHEA:41892"/>
        <dbReference type="Rhea" id="RHEA-COMP:9646"/>
        <dbReference type="Rhea" id="RHEA-COMP:9647"/>
        <dbReference type="ChEBI" id="CHEBI:15377"/>
        <dbReference type="ChEBI" id="CHEBI:78474"/>
        <dbReference type="ChEBI" id="CHEBI:78475"/>
    </reaction>
    <physiologicalReaction direction="left-to-right" evidence="15">
        <dbReference type="Rhea" id="RHEA:41893"/>
    </physiologicalReaction>
</comment>
<evidence type="ECO:0000256" key="42">
    <source>
        <dbReference type="ARBA" id="ARBA00049109"/>
    </source>
</evidence>
<comment type="catalytic activity">
    <reaction evidence="43">
        <text>(2E)-tetradecenoyl-[ACP] + NADPH + H(+) = tetradecanoyl-[ACP] + NADP(+)</text>
        <dbReference type="Rhea" id="RHEA:41896"/>
        <dbReference type="Rhea" id="RHEA-COMP:9647"/>
        <dbReference type="Rhea" id="RHEA-COMP:9648"/>
        <dbReference type="ChEBI" id="CHEBI:15378"/>
        <dbReference type="ChEBI" id="CHEBI:57783"/>
        <dbReference type="ChEBI" id="CHEBI:58349"/>
        <dbReference type="ChEBI" id="CHEBI:78475"/>
        <dbReference type="ChEBI" id="CHEBI:78477"/>
    </reaction>
    <physiologicalReaction direction="left-to-right" evidence="43">
        <dbReference type="Rhea" id="RHEA:41897"/>
    </physiologicalReaction>
</comment>
<dbReference type="InterPro" id="IPR016035">
    <property type="entry name" value="Acyl_Trfase/lysoPLipase"/>
</dbReference>
<dbReference type="GO" id="GO:0031177">
    <property type="term" value="F:phosphopantetheine binding"/>
    <property type="evidence" value="ECO:0007669"/>
    <property type="project" value="InterPro"/>
</dbReference>
<dbReference type="SUPFAM" id="SSF51735">
    <property type="entry name" value="NAD(P)-binding Rossmann-fold domains"/>
    <property type="match status" value="2"/>
</dbReference>
<evidence type="ECO:0000256" key="41">
    <source>
        <dbReference type="ARBA" id="ARBA00049019"/>
    </source>
</evidence>
<evidence type="ECO:0000256" key="44">
    <source>
        <dbReference type="ARBA" id="ARBA00049263"/>
    </source>
</evidence>
<dbReference type="InterPro" id="IPR013149">
    <property type="entry name" value="ADH-like_C"/>
</dbReference>
<dbReference type="PROSITE" id="PS00606">
    <property type="entry name" value="KS3_1"/>
    <property type="match status" value="1"/>
</dbReference>
<comment type="catalytic activity">
    <reaction evidence="41">
        <text>(2E)-octadecenoyl-[ACP] + NADPH + H(+) = octadecanoyl-[ACP] + NADP(+)</text>
        <dbReference type="Rhea" id="RHEA:41928"/>
        <dbReference type="Rhea" id="RHEA-COMP:9655"/>
        <dbReference type="Rhea" id="RHEA-COMP:9656"/>
        <dbReference type="ChEBI" id="CHEBI:15378"/>
        <dbReference type="ChEBI" id="CHEBI:57783"/>
        <dbReference type="ChEBI" id="CHEBI:58349"/>
        <dbReference type="ChEBI" id="CHEBI:78489"/>
        <dbReference type="ChEBI" id="CHEBI:78495"/>
    </reaction>
    <physiologicalReaction direction="left-to-right" evidence="41">
        <dbReference type="Rhea" id="RHEA:41929"/>
    </physiologicalReaction>
</comment>
<evidence type="ECO:0000256" key="21">
    <source>
        <dbReference type="ARBA" id="ARBA00047394"/>
    </source>
</evidence>
<accession>A0A9P0G6K5</accession>
<reference evidence="53" key="1">
    <citation type="submission" date="2022-01" db="EMBL/GenBank/DDBJ databases">
        <authorList>
            <person name="King R."/>
        </authorList>
    </citation>
    <scope>NUCLEOTIDE SEQUENCE</scope>
</reference>
<dbReference type="GO" id="GO:0016297">
    <property type="term" value="F:fatty acyl-[ACP] hydrolase activity"/>
    <property type="evidence" value="ECO:0007669"/>
    <property type="project" value="UniProtKB-EC"/>
</dbReference>
<evidence type="ECO:0000256" key="50">
    <source>
        <dbReference type="PROSITE-ProRule" id="PRU01363"/>
    </source>
</evidence>
<comment type="catalytic activity">
    <reaction evidence="38">
        <text>holo-[ACP] + acetyl-CoA = acetyl-[ACP] + CoA</text>
        <dbReference type="Rhea" id="RHEA:41788"/>
        <dbReference type="Rhea" id="RHEA-COMP:9621"/>
        <dbReference type="Rhea" id="RHEA-COMP:9685"/>
        <dbReference type="ChEBI" id="CHEBI:57287"/>
        <dbReference type="ChEBI" id="CHEBI:57288"/>
        <dbReference type="ChEBI" id="CHEBI:64479"/>
        <dbReference type="ChEBI" id="CHEBI:78446"/>
        <dbReference type="EC" id="2.3.1.38"/>
    </reaction>
    <physiologicalReaction direction="left-to-right" evidence="38">
        <dbReference type="Rhea" id="RHEA:41789"/>
    </physiologicalReaction>
</comment>
<keyword evidence="5" id="KW-0702">S-nitrosylation</keyword>
<dbReference type="InterPro" id="IPR013968">
    <property type="entry name" value="PKS_KR"/>
</dbReference>
<dbReference type="InterPro" id="IPR001031">
    <property type="entry name" value="Thioesterase"/>
</dbReference>
<evidence type="ECO:0000256" key="38">
    <source>
        <dbReference type="ARBA" id="ARBA00048691"/>
    </source>
</evidence>
<keyword evidence="9" id="KW-0511">Multifunctional enzyme</keyword>
<evidence type="ECO:0000256" key="12">
    <source>
        <dbReference type="ARBA" id="ARBA00023373"/>
    </source>
</evidence>
<dbReference type="EMBL" id="OV651813">
    <property type="protein sequence ID" value="CAH1098720.1"/>
    <property type="molecule type" value="Genomic_DNA"/>
</dbReference>
<evidence type="ECO:0000256" key="19">
    <source>
        <dbReference type="ARBA" id="ARBA00023442"/>
    </source>
</evidence>
<comment type="catalytic activity">
    <reaction evidence="13">
        <text>(3R)-hydroxydecanoyl-[ACP] = (2E)-decenoyl-[ACP] + H2O</text>
        <dbReference type="Rhea" id="RHEA:41860"/>
        <dbReference type="Rhea" id="RHEA-COMP:9638"/>
        <dbReference type="Rhea" id="RHEA-COMP:9639"/>
        <dbReference type="ChEBI" id="CHEBI:15377"/>
        <dbReference type="ChEBI" id="CHEBI:78466"/>
        <dbReference type="ChEBI" id="CHEBI:78467"/>
    </reaction>
    <physiologicalReaction direction="left-to-right" evidence="13">
        <dbReference type="Rhea" id="RHEA:41861"/>
    </physiologicalReaction>
</comment>
<evidence type="ECO:0000259" key="52">
    <source>
        <dbReference type="PROSITE" id="PS52019"/>
    </source>
</evidence>
<dbReference type="SMART" id="SM00822">
    <property type="entry name" value="PKS_KR"/>
    <property type="match status" value="1"/>
</dbReference>
<evidence type="ECO:0000256" key="9">
    <source>
        <dbReference type="ARBA" id="ARBA00023268"/>
    </source>
</evidence>
<evidence type="ECO:0000313" key="53">
    <source>
        <dbReference type="EMBL" id="CAH1098720.1"/>
    </source>
</evidence>
<evidence type="ECO:0000256" key="47">
    <source>
        <dbReference type="ARBA" id="ARBA00049449"/>
    </source>
</evidence>
<comment type="catalytic activity">
    <reaction evidence="20">
        <text>3-oxooctadecanoyl-[ACP] + NADPH + H(+) = (3R)-hydroxyoctadecanoyl-[ACP] + NADP(+)</text>
        <dbReference type="Rhea" id="RHEA:41920"/>
        <dbReference type="Rhea" id="RHEA-COMP:9653"/>
        <dbReference type="Rhea" id="RHEA-COMP:9654"/>
        <dbReference type="ChEBI" id="CHEBI:15378"/>
        <dbReference type="ChEBI" id="CHEBI:57783"/>
        <dbReference type="ChEBI" id="CHEBI:58349"/>
        <dbReference type="ChEBI" id="CHEBI:78487"/>
        <dbReference type="ChEBI" id="CHEBI:78488"/>
    </reaction>
    <physiologicalReaction direction="left-to-right" evidence="20">
        <dbReference type="Rhea" id="RHEA:41921"/>
    </physiologicalReaction>
</comment>
<dbReference type="PROSITE" id="PS52019">
    <property type="entry name" value="PKS_MFAS_DH"/>
    <property type="match status" value="1"/>
</dbReference>
<comment type="catalytic activity">
    <reaction evidence="46">
        <text>3-oxooctanoyl-[ACP] + NADPH + H(+) = (3R)-hydroxyoctanoyl-[ACP] + NADP(+)</text>
        <dbReference type="Rhea" id="RHEA:41840"/>
        <dbReference type="Rhea" id="RHEA-COMP:9633"/>
        <dbReference type="Rhea" id="RHEA-COMP:9634"/>
        <dbReference type="ChEBI" id="CHEBI:15378"/>
        <dbReference type="ChEBI" id="CHEBI:57783"/>
        <dbReference type="ChEBI" id="CHEBI:58349"/>
        <dbReference type="ChEBI" id="CHEBI:78460"/>
        <dbReference type="ChEBI" id="CHEBI:78461"/>
    </reaction>
    <physiologicalReaction direction="left-to-right" evidence="46">
        <dbReference type="Rhea" id="RHEA:41841"/>
    </physiologicalReaction>
</comment>
<evidence type="ECO:0000256" key="8">
    <source>
        <dbReference type="ARBA" id="ARBA00022990"/>
    </source>
</evidence>
<comment type="catalytic activity">
    <reaction evidence="32">
        <text>(2E)-dodecenoyl-[ACP] + NADPH + H(+) = dodecanoyl-[ACP] + NADP(+)</text>
        <dbReference type="Rhea" id="RHEA:41880"/>
        <dbReference type="Rhea" id="RHEA-COMP:9643"/>
        <dbReference type="Rhea" id="RHEA-COMP:9644"/>
        <dbReference type="ChEBI" id="CHEBI:15378"/>
        <dbReference type="ChEBI" id="CHEBI:57783"/>
        <dbReference type="ChEBI" id="CHEBI:58349"/>
        <dbReference type="ChEBI" id="CHEBI:65264"/>
        <dbReference type="ChEBI" id="CHEBI:78472"/>
    </reaction>
    <physiologicalReaction direction="left-to-right" evidence="32">
        <dbReference type="Rhea" id="RHEA:41881"/>
    </physiologicalReaction>
</comment>
<dbReference type="Proteomes" id="UP001153636">
    <property type="component" value="Chromosome 1"/>
</dbReference>
<evidence type="ECO:0000256" key="2">
    <source>
        <dbReference type="ARBA" id="ARBA00022450"/>
    </source>
</evidence>
<evidence type="ECO:0000256" key="10">
    <source>
        <dbReference type="ARBA" id="ARBA00023332"/>
    </source>
</evidence>
<comment type="catalytic activity">
    <reaction evidence="37">
        <text>a 2,3-saturated acyl-[ACP] + NADP(+) = a (2E)-enoyl-[ACP] + NADPH + H(+)</text>
        <dbReference type="Rhea" id="RHEA:22564"/>
        <dbReference type="Rhea" id="RHEA-COMP:9925"/>
        <dbReference type="Rhea" id="RHEA-COMP:9926"/>
        <dbReference type="ChEBI" id="CHEBI:15378"/>
        <dbReference type="ChEBI" id="CHEBI:57783"/>
        <dbReference type="ChEBI" id="CHEBI:58349"/>
        <dbReference type="ChEBI" id="CHEBI:78784"/>
        <dbReference type="ChEBI" id="CHEBI:78785"/>
        <dbReference type="EC" id="1.3.1.39"/>
    </reaction>
    <physiologicalReaction direction="right-to-left" evidence="37">
        <dbReference type="Rhea" id="RHEA:22566"/>
    </physiologicalReaction>
</comment>
<comment type="catalytic activity">
    <reaction evidence="16">
        <text>(3R)-hydroxyoctadecanoyl-[ACP] = (2E)-octadecenoyl-[ACP] + H2O</text>
        <dbReference type="Rhea" id="RHEA:41924"/>
        <dbReference type="Rhea" id="RHEA-COMP:9654"/>
        <dbReference type="Rhea" id="RHEA-COMP:9655"/>
        <dbReference type="ChEBI" id="CHEBI:15377"/>
        <dbReference type="ChEBI" id="CHEBI:78488"/>
        <dbReference type="ChEBI" id="CHEBI:78489"/>
    </reaction>
    <physiologicalReaction direction="left-to-right" evidence="16">
        <dbReference type="Rhea" id="RHEA:41925"/>
    </physiologicalReaction>
</comment>
<evidence type="ECO:0000256" key="23">
    <source>
        <dbReference type="ARBA" id="ARBA00047440"/>
    </source>
</evidence>
<evidence type="ECO:0000256" key="30">
    <source>
        <dbReference type="ARBA" id="ARBA00047961"/>
    </source>
</evidence>
<dbReference type="PANTHER" id="PTHR43775:SF23">
    <property type="entry name" value="FATTY ACID SYNTHASE 3"/>
    <property type="match status" value="1"/>
</dbReference>
<dbReference type="Pfam" id="PF02801">
    <property type="entry name" value="Ketoacyl-synt_C"/>
    <property type="match status" value="1"/>
</dbReference>
<dbReference type="CDD" id="cd05195">
    <property type="entry name" value="enoyl_red"/>
    <property type="match status" value="1"/>
</dbReference>
<dbReference type="GO" id="GO:0004312">
    <property type="term" value="F:fatty acid synthase activity"/>
    <property type="evidence" value="ECO:0007669"/>
    <property type="project" value="TreeGrafter"/>
</dbReference>
<comment type="catalytic activity">
    <reaction evidence="12">
        <text>(3R)-hydroxyhexanoyl-[ACP] = (2E)-hexenoyl-[ACP] + H2O</text>
        <dbReference type="Rhea" id="RHEA:41828"/>
        <dbReference type="Rhea" id="RHEA-COMP:9630"/>
        <dbReference type="Rhea" id="RHEA-COMP:9631"/>
        <dbReference type="ChEBI" id="CHEBI:15377"/>
        <dbReference type="ChEBI" id="CHEBI:78457"/>
        <dbReference type="ChEBI" id="CHEBI:78458"/>
    </reaction>
    <physiologicalReaction direction="left-to-right" evidence="12">
        <dbReference type="Rhea" id="RHEA:41829"/>
    </physiologicalReaction>
</comment>
<dbReference type="PROSITE" id="PS52004">
    <property type="entry name" value="KS3_2"/>
    <property type="match status" value="1"/>
</dbReference>
<comment type="catalytic activity">
    <reaction evidence="21">
        <text>hexanoyl-[ACP] + malonyl-[ACP] + H(+) = 3-oxooctanoyl-[ACP] + holo-[ACP] + CO2</text>
        <dbReference type="Rhea" id="RHEA:41836"/>
        <dbReference type="Rhea" id="RHEA-COMP:9623"/>
        <dbReference type="Rhea" id="RHEA-COMP:9632"/>
        <dbReference type="Rhea" id="RHEA-COMP:9633"/>
        <dbReference type="Rhea" id="RHEA-COMP:9685"/>
        <dbReference type="ChEBI" id="CHEBI:15378"/>
        <dbReference type="ChEBI" id="CHEBI:16526"/>
        <dbReference type="ChEBI" id="CHEBI:64479"/>
        <dbReference type="ChEBI" id="CHEBI:78449"/>
        <dbReference type="ChEBI" id="CHEBI:78459"/>
        <dbReference type="ChEBI" id="CHEBI:78460"/>
    </reaction>
    <physiologicalReaction direction="left-to-right" evidence="21">
        <dbReference type="Rhea" id="RHEA:41837"/>
    </physiologicalReaction>
</comment>
<keyword evidence="54" id="KW-1185">Reference proteome</keyword>
<comment type="catalytic activity">
    <reaction evidence="35">
        <text>a fatty acyl-[ACP] + malonyl-[ACP] + H(+) = a 3-oxoacyl-[ACP] + holo-[ACP] + CO2</text>
        <dbReference type="Rhea" id="RHEA:22836"/>
        <dbReference type="Rhea" id="RHEA-COMP:9623"/>
        <dbReference type="Rhea" id="RHEA-COMP:9685"/>
        <dbReference type="Rhea" id="RHEA-COMP:9916"/>
        <dbReference type="Rhea" id="RHEA-COMP:14125"/>
        <dbReference type="ChEBI" id="CHEBI:15378"/>
        <dbReference type="ChEBI" id="CHEBI:16526"/>
        <dbReference type="ChEBI" id="CHEBI:64479"/>
        <dbReference type="ChEBI" id="CHEBI:78449"/>
        <dbReference type="ChEBI" id="CHEBI:78776"/>
        <dbReference type="ChEBI" id="CHEBI:138651"/>
        <dbReference type="EC" id="2.3.1.41"/>
    </reaction>
    <physiologicalReaction direction="left-to-right" evidence="35">
        <dbReference type="Rhea" id="RHEA:22837"/>
    </physiologicalReaction>
</comment>
<comment type="catalytic activity">
    <reaction evidence="33">
        <text>tetradecanoyl-[ACP] + H2O = tetradecanoate + holo-[ACP] + H(+)</text>
        <dbReference type="Rhea" id="RHEA:30123"/>
        <dbReference type="Rhea" id="RHEA-COMP:9648"/>
        <dbReference type="Rhea" id="RHEA-COMP:9685"/>
        <dbReference type="ChEBI" id="CHEBI:15377"/>
        <dbReference type="ChEBI" id="CHEBI:15378"/>
        <dbReference type="ChEBI" id="CHEBI:30807"/>
        <dbReference type="ChEBI" id="CHEBI:64479"/>
        <dbReference type="ChEBI" id="CHEBI:78477"/>
        <dbReference type="EC" id="3.1.2.14"/>
    </reaction>
    <physiologicalReaction direction="left-to-right" evidence="33">
        <dbReference type="Rhea" id="RHEA:30124"/>
    </physiologicalReaction>
</comment>
<proteinExistence type="predicted"/>
<keyword evidence="8" id="KW-0007">Acetylation</keyword>
<comment type="catalytic activity">
    <reaction evidence="48">
        <text>(2E)-decenoyl-[ACP] + NADPH + H(+) = decanoyl-[ACP] + NADP(+)</text>
        <dbReference type="Rhea" id="RHEA:41864"/>
        <dbReference type="Rhea" id="RHEA-COMP:9639"/>
        <dbReference type="Rhea" id="RHEA-COMP:9640"/>
        <dbReference type="ChEBI" id="CHEBI:15378"/>
        <dbReference type="ChEBI" id="CHEBI:57783"/>
        <dbReference type="ChEBI" id="CHEBI:58349"/>
        <dbReference type="ChEBI" id="CHEBI:78467"/>
        <dbReference type="ChEBI" id="CHEBI:78468"/>
    </reaction>
    <physiologicalReaction direction="left-to-right" evidence="48">
        <dbReference type="Rhea" id="RHEA:41865"/>
    </physiologicalReaction>
</comment>
<comment type="catalytic activity">
    <reaction evidence="24">
        <text>tetradecanoyl-[ACP] + malonyl-[ACP] + H(+) = 3-oxohexadecanoyl-[ACP] + holo-[ACP] + CO2</text>
        <dbReference type="Rhea" id="RHEA:41900"/>
        <dbReference type="Rhea" id="RHEA-COMP:9623"/>
        <dbReference type="Rhea" id="RHEA-COMP:9648"/>
        <dbReference type="Rhea" id="RHEA-COMP:9649"/>
        <dbReference type="Rhea" id="RHEA-COMP:9685"/>
        <dbReference type="ChEBI" id="CHEBI:15378"/>
        <dbReference type="ChEBI" id="CHEBI:16526"/>
        <dbReference type="ChEBI" id="CHEBI:64479"/>
        <dbReference type="ChEBI" id="CHEBI:78449"/>
        <dbReference type="ChEBI" id="CHEBI:78477"/>
        <dbReference type="ChEBI" id="CHEBI:78478"/>
    </reaction>
    <physiologicalReaction direction="left-to-right" evidence="24">
        <dbReference type="Rhea" id="RHEA:41901"/>
    </physiologicalReaction>
</comment>
<comment type="catalytic activity">
    <reaction evidence="31">
        <text>hexadecanoyl-[ACP] + malonyl-[ACP] + H(+) = 3-oxooctadecanoyl-[ACP] + holo-[ACP] + CO2</text>
        <dbReference type="Rhea" id="RHEA:41916"/>
        <dbReference type="Rhea" id="RHEA-COMP:9623"/>
        <dbReference type="Rhea" id="RHEA-COMP:9652"/>
        <dbReference type="Rhea" id="RHEA-COMP:9653"/>
        <dbReference type="Rhea" id="RHEA-COMP:9685"/>
        <dbReference type="ChEBI" id="CHEBI:15378"/>
        <dbReference type="ChEBI" id="CHEBI:16526"/>
        <dbReference type="ChEBI" id="CHEBI:64479"/>
        <dbReference type="ChEBI" id="CHEBI:78449"/>
        <dbReference type="ChEBI" id="CHEBI:78483"/>
        <dbReference type="ChEBI" id="CHEBI:78487"/>
    </reaction>
    <physiologicalReaction direction="left-to-right" evidence="31">
        <dbReference type="Rhea" id="RHEA:41917"/>
    </physiologicalReaction>
</comment>
<dbReference type="Pfam" id="PF00975">
    <property type="entry name" value="Thioesterase"/>
    <property type="match status" value="1"/>
</dbReference>
<dbReference type="Gene3D" id="3.40.366.10">
    <property type="entry name" value="Malonyl-Coenzyme A Acyl Carrier Protein, domain 2"/>
    <property type="match status" value="1"/>
</dbReference>
<dbReference type="InterPro" id="IPR036291">
    <property type="entry name" value="NAD(P)-bd_dom_sf"/>
</dbReference>